<dbReference type="AlphaFoldDB" id="A0AAD1UK79"/>
<keyword evidence="4" id="KW-1185">Reference proteome</keyword>
<dbReference type="InterPro" id="IPR007886">
    <property type="entry name" value="AlaDH/PNT_N"/>
</dbReference>
<evidence type="ECO:0000313" key="4">
    <source>
        <dbReference type="Proteomes" id="UP001295684"/>
    </source>
</evidence>
<dbReference type="Gene3D" id="3.40.50.720">
    <property type="entry name" value="NAD(P)-binding Rossmann-like Domain"/>
    <property type="match status" value="1"/>
</dbReference>
<sequence length="178" mass="19615">MESHKFTIGILKEVDAYCESRAAFTPAFVSELTSAGARVLVEKSDVRCFEDADYHKHGAILVDKIEEAGSKALLLGIKPIYPQNVIPDTNYMFYSRIANNLEATIPLRNSLLEANCSFIDYEVVKDSQGNALIGTSRLAGRVGAFNTIRALGEFMLTKGCRKTTPEGVTRKARFCLSL</sequence>
<dbReference type="GO" id="GO:0016491">
    <property type="term" value="F:oxidoreductase activity"/>
    <property type="evidence" value="ECO:0007669"/>
    <property type="project" value="UniProtKB-KW"/>
</dbReference>
<dbReference type="Pfam" id="PF05222">
    <property type="entry name" value="AlaDh_PNT_N"/>
    <property type="match status" value="1"/>
</dbReference>
<proteinExistence type="predicted"/>
<dbReference type="InterPro" id="IPR051168">
    <property type="entry name" value="AASS"/>
</dbReference>
<dbReference type="PANTHER" id="PTHR11133:SF22">
    <property type="entry name" value="ALPHA-AMINOADIPIC SEMIALDEHYDE SYNTHASE, MITOCHONDRIAL"/>
    <property type="match status" value="1"/>
</dbReference>
<gene>
    <name evidence="3" type="ORF">ECRASSUSDP1_LOCUS9608</name>
</gene>
<evidence type="ECO:0000313" key="3">
    <source>
        <dbReference type="EMBL" id="CAI2368317.1"/>
    </source>
</evidence>
<evidence type="ECO:0000259" key="2">
    <source>
        <dbReference type="SMART" id="SM01003"/>
    </source>
</evidence>
<reference evidence="3" key="1">
    <citation type="submission" date="2023-07" db="EMBL/GenBank/DDBJ databases">
        <authorList>
            <consortium name="AG Swart"/>
            <person name="Singh M."/>
            <person name="Singh A."/>
            <person name="Seah K."/>
            <person name="Emmerich C."/>
        </authorList>
    </citation>
    <scope>NUCLEOTIDE SEQUENCE</scope>
    <source>
        <strain evidence="3">DP1</strain>
    </source>
</reference>
<dbReference type="SMART" id="SM01003">
    <property type="entry name" value="AlaDh_PNT_N"/>
    <property type="match status" value="1"/>
</dbReference>
<dbReference type="SUPFAM" id="SSF52283">
    <property type="entry name" value="Formate/glycerate dehydrogenase catalytic domain-like"/>
    <property type="match status" value="1"/>
</dbReference>
<dbReference type="EMBL" id="CAMPGE010009449">
    <property type="protein sequence ID" value="CAI2368317.1"/>
    <property type="molecule type" value="Genomic_DNA"/>
</dbReference>
<accession>A0AAD1UK79</accession>
<comment type="caution">
    <text evidence="3">The sequence shown here is derived from an EMBL/GenBank/DDBJ whole genome shotgun (WGS) entry which is preliminary data.</text>
</comment>
<protein>
    <recommendedName>
        <fullName evidence="2">Alanine dehydrogenase/pyridine nucleotide transhydrogenase N-terminal domain-containing protein</fullName>
    </recommendedName>
</protein>
<evidence type="ECO:0000256" key="1">
    <source>
        <dbReference type="ARBA" id="ARBA00023002"/>
    </source>
</evidence>
<feature type="domain" description="Alanine dehydrogenase/pyridine nucleotide transhydrogenase N-terminal" evidence="2">
    <location>
        <begin position="9"/>
        <end position="142"/>
    </location>
</feature>
<dbReference type="PANTHER" id="PTHR11133">
    <property type="entry name" value="SACCHAROPINE DEHYDROGENASE"/>
    <property type="match status" value="1"/>
</dbReference>
<organism evidence="3 4">
    <name type="scientific">Euplotes crassus</name>
    <dbReference type="NCBI Taxonomy" id="5936"/>
    <lineage>
        <taxon>Eukaryota</taxon>
        <taxon>Sar</taxon>
        <taxon>Alveolata</taxon>
        <taxon>Ciliophora</taxon>
        <taxon>Intramacronucleata</taxon>
        <taxon>Spirotrichea</taxon>
        <taxon>Hypotrichia</taxon>
        <taxon>Euplotida</taxon>
        <taxon>Euplotidae</taxon>
        <taxon>Moneuplotes</taxon>
    </lineage>
</organism>
<name>A0AAD1UK79_EUPCR</name>
<dbReference type="Proteomes" id="UP001295684">
    <property type="component" value="Unassembled WGS sequence"/>
</dbReference>
<keyword evidence="1" id="KW-0560">Oxidoreductase</keyword>